<gene>
    <name evidence="1" type="ORF">CI1B_12110</name>
</gene>
<evidence type="ECO:0000313" key="2">
    <source>
        <dbReference type="Proteomes" id="UP000328092"/>
    </source>
</evidence>
<dbReference type="AlphaFoldDB" id="A0A508SU22"/>
<protein>
    <recommendedName>
        <fullName evidence="3">Nuclear transport factor 2 family protein</fullName>
    </recommendedName>
</protein>
<organism evidence="1 2">
    <name type="scientific">Bradyrhizobium ivorense</name>
    <dbReference type="NCBI Taxonomy" id="2511166"/>
    <lineage>
        <taxon>Bacteria</taxon>
        <taxon>Pseudomonadati</taxon>
        <taxon>Pseudomonadota</taxon>
        <taxon>Alphaproteobacteria</taxon>
        <taxon>Hyphomicrobiales</taxon>
        <taxon>Nitrobacteraceae</taxon>
        <taxon>Bradyrhizobium</taxon>
    </lineage>
</organism>
<evidence type="ECO:0008006" key="3">
    <source>
        <dbReference type="Google" id="ProtNLM"/>
    </source>
</evidence>
<comment type="caution">
    <text evidence="1">The sequence shown here is derived from an EMBL/GenBank/DDBJ whole genome shotgun (WGS) entry which is preliminary data.</text>
</comment>
<keyword evidence="2" id="KW-1185">Reference proteome</keyword>
<reference evidence="1" key="1">
    <citation type="submission" date="2019-02" db="EMBL/GenBank/DDBJ databases">
        <authorList>
            <person name="Pothier F.J."/>
        </authorList>
    </citation>
    <scope>NUCLEOTIDE SEQUENCE</scope>
    <source>
        <strain evidence="1">CI-1B</strain>
    </source>
</reference>
<dbReference type="OrthoDB" id="667202at2"/>
<dbReference type="Proteomes" id="UP000328092">
    <property type="component" value="Unassembled WGS sequence"/>
</dbReference>
<sequence>MESNIKDLFDAYERFFGRALAGEAAMGEAESFYAAEFIAASPNGVMTGKNDARLRQVMAEGYARYRSIGTKAMQIRHLRISPIDEQHCVTHVAWRASYTRKGLPDVTIDFEVHYLVQQLGTQAKIFGWVSGDEQAVLQQHGII</sequence>
<name>A0A508SU22_9BRAD</name>
<evidence type="ECO:0000313" key="1">
    <source>
        <dbReference type="EMBL" id="VIO66099.1"/>
    </source>
</evidence>
<dbReference type="RefSeq" id="WP_139486618.1">
    <property type="nucleotide sequence ID" value="NZ_CAADFB020000054.1"/>
</dbReference>
<dbReference type="EMBL" id="CAADFC020000004">
    <property type="protein sequence ID" value="VIO66099.1"/>
    <property type="molecule type" value="Genomic_DNA"/>
</dbReference>
<proteinExistence type="predicted"/>
<accession>A0A508SU22</accession>